<protein>
    <submittedName>
        <fullName evidence="3">DUF2628 domain-containing protein</fullName>
    </submittedName>
</protein>
<dbReference type="AlphaFoldDB" id="A0A011UNI8"/>
<comment type="caution">
    <text evidence="3">The sequence shown here is derived from an EMBL/GenBank/DDBJ whole genome shotgun (WGS) entry which is preliminary data.</text>
</comment>
<evidence type="ECO:0000313" key="5">
    <source>
        <dbReference type="Proteomes" id="UP000441102"/>
    </source>
</evidence>
<evidence type="ECO:0000313" key="4">
    <source>
        <dbReference type="EMBL" id="MBE0559211.1"/>
    </source>
</evidence>
<reference evidence="4" key="2">
    <citation type="submission" date="2020-09" db="EMBL/GenBank/DDBJ databases">
        <authorList>
            <person name="Dalcin Martins P."/>
        </authorList>
    </citation>
    <scope>NUCLEOTIDE SEQUENCE</scope>
    <source>
        <strain evidence="4">MAG47</strain>
    </source>
</reference>
<gene>
    <name evidence="3" type="ORF">F9L06_06335</name>
    <name evidence="4" type="ORF">IH622_00055</name>
</gene>
<evidence type="ECO:0000256" key="1">
    <source>
        <dbReference type="SAM" id="MobiDB-lite"/>
    </source>
</evidence>
<name>A0A011UNI8_BRUAN</name>
<accession>A0A011UNI8</accession>
<evidence type="ECO:0000256" key="2">
    <source>
        <dbReference type="SAM" id="Phobius"/>
    </source>
</evidence>
<reference evidence="4" key="3">
    <citation type="submission" date="2020-10" db="EMBL/GenBank/DDBJ databases">
        <title>Enrichment of novel Verrucomicrobia, Bacteroidetes and Krumholzibacteria in an oxygen-limited, methane- and iron-fed bioreactor inoculated with Bothnian Sea sediments.</title>
        <authorList>
            <person name="Martins P.D."/>
            <person name="de Jong A."/>
            <person name="Lenstra W.K."/>
            <person name="van Helmond N.A.G.M."/>
            <person name="Slomp C.P."/>
            <person name="Jetten M.S.M."/>
            <person name="Welte C.U."/>
            <person name="Rasigraf O."/>
        </authorList>
    </citation>
    <scope>NUCLEOTIDE SEQUENCE</scope>
    <source>
        <strain evidence="4">MAG47</strain>
    </source>
</reference>
<dbReference type="Proteomes" id="UP000441102">
    <property type="component" value="Unassembled WGS sequence"/>
</dbReference>
<feature type="region of interest" description="Disordered" evidence="1">
    <location>
        <begin position="148"/>
        <end position="180"/>
    </location>
</feature>
<organism evidence="3 5">
    <name type="scientific">Brucella anthropi</name>
    <name type="common">Ochrobactrum anthropi</name>
    <dbReference type="NCBI Taxonomy" id="529"/>
    <lineage>
        <taxon>Bacteria</taxon>
        <taxon>Pseudomonadati</taxon>
        <taxon>Pseudomonadota</taxon>
        <taxon>Alphaproteobacteria</taxon>
        <taxon>Hyphomicrobiales</taxon>
        <taxon>Brucellaceae</taxon>
        <taxon>Brucella/Ochrobactrum group</taxon>
        <taxon>Brucella</taxon>
    </lineage>
</organism>
<dbReference type="RefSeq" id="WP_010657669.1">
    <property type="nucleotide sequence ID" value="NZ_CP044970.1"/>
</dbReference>
<dbReference type="EMBL" id="JACZKO010000002">
    <property type="protein sequence ID" value="MBE0559211.1"/>
    <property type="molecule type" value="Genomic_DNA"/>
</dbReference>
<dbReference type="InterPro" id="IPR024399">
    <property type="entry name" value="DUF2628"/>
</dbReference>
<proteinExistence type="predicted"/>
<sequence length="180" mass="19773">MAQYVVLEPRDSKAISGKVDTGFPSEIATEKSAEKAVFVRDGFHVLALVLPFVWLLTQRLWFEAFAVLGITILLGLVGAYFGIADAVPLLTLLVSLFVALEGVNWKIAKLRRQGFVEKAVIDASDLEEAEIRYFYSLEDAARPATSLADKPAPEWAQQPPRPTYSSFGSTIGFVGHRGEN</sequence>
<keyword evidence="2" id="KW-0812">Transmembrane</keyword>
<reference evidence="3 5" key="1">
    <citation type="submission" date="2019-09" db="EMBL/GenBank/DDBJ databases">
        <title>Taxonomic organization of the family Brucellaceae based on a phylogenomic approach.</title>
        <authorList>
            <person name="Leclercq S."/>
            <person name="Cloeckaert A."/>
            <person name="Zygmunt M.S."/>
        </authorList>
    </citation>
    <scope>NUCLEOTIDE SEQUENCE [LARGE SCALE GENOMIC DNA]</scope>
    <source>
        <strain evidence="3 5">CCUG 34461</strain>
    </source>
</reference>
<keyword evidence="2" id="KW-1133">Transmembrane helix</keyword>
<feature type="transmembrane region" description="Helical" evidence="2">
    <location>
        <begin position="64"/>
        <end position="83"/>
    </location>
</feature>
<feature type="transmembrane region" description="Helical" evidence="2">
    <location>
        <begin position="89"/>
        <end position="108"/>
    </location>
</feature>
<dbReference type="Pfam" id="PF10947">
    <property type="entry name" value="DUF2628"/>
    <property type="match status" value="1"/>
</dbReference>
<keyword evidence="2" id="KW-0472">Membrane</keyword>
<dbReference type="EMBL" id="WBWX01000002">
    <property type="protein sequence ID" value="KAB2801301.1"/>
    <property type="molecule type" value="Genomic_DNA"/>
</dbReference>
<dbReference type="Proteomes" id="UP000642265">
    <property type="component" value="Unassembled WGS sequence"/>
</dbReference>
<evidence type="ECO:0000313" key="3">
    <source>
        <dbReference type="EMBL" id="KAB2801301.1"/>
    </source>
</evidence>
<dbReference type="GeneID" id="61318717"/>